<comment type="caution">
    <text evidence="2">The sequence shown here is derived from an EMBL/GenBank/DDBJ whole genome shotgun (WGS) entry which is preliminary data.</text>
</comment>
<keyword evidence="3" id="KW-1185">Reference proteome</keyword>
<organism evidence="2 3">
    <name type="scientific">Coleophoma crateriformis</name>
    <dbReference type="NCBI Taxonomy" id="565419"/>
    <lineage>
        <taxon>Eukaryota</taxon>
        <taxon>Fungi</taxon>
        <taxon>Dikarya</taxon>
        <taxon>Ascomycota</taxon>
        <taxon>Pezizomycotina</taxon>
        <taxon>Leotiomycetes</taxon>
        <taxon>Helotiales</taxon>
        <taxon>Dermateaceae</taxon>
        <taxon>Coleophoma</taxon>
    </lineage>
</organism>
<proteinExistence type="predicted"/>
<dbReference type="EMBL" id="PDLN01000014">
    <property type="protein sequence ID" value="RDW66803.1"/>
    <property type="molecule type" value="Genomic_DNA"/>
</dbReference>
<dbReference type="GO" id="GO:0003735">
    <property type="term" value="F:structural constituent of ribosome"/>
    <property type="evidence" value="ECO:0007669"/>
    <property type="project" value="TreeGrafter"/>
</dbReference>
<dbReference type="InterPro" id="IPR021036">
    <property type="entry name" value="Ribosomal_mS45"/>
</dbReference>
<evidence type="ECO:0008006" key="4">
    <source>
        <dbReference type="Google" id="ProtNLM"/>
    </source>
</evidence>
<name>A0A3D8QYA5_9HELO</name>
<dbReference type="GO" id="GO:0032543">
    <property type="term" value="P:mitochondrial translation"/>
    <property type="evidence" value="ECO:0007669"/>
    <property type="project" value="TreeGrafter"/>
</dbReference>
<accession>A0A3D8QYA5</accession>
<dbReference type="PANTHER" id="PTHR28158">
    <property type="entry name" value="37S RIBOSOMAL PROTEIN S35, MITOCHONDRIAL"/>
    <property type="match status" value="1"/>
</dbReference>
<sequence>MPPSMRWSSVIPSPQTCAKQICPNAHLRAFSSSTRSNAGRTTRQRRLMFQWLDSQGAAFRDPLPGSTNYLTAYDNHGVLKRVKMARGSDTSSKPADEQIDGDELSTLGAKSNDSEEADEASNNTKTGGDENRLPPEGRGDRRPFPHNKSFYSEPVLSEEFREEIWRRIMKDGMSVREVSATTGVEMRRVGAVVRLKEMEKAWLSSGTPLARPYAQAVMSMLPQTQWNTRLDARRPHEPINSLPVHEATTLQIFEPTSESRHFTREDAARAFDENLLSTDERIPHPEMVAKEKDLLAGLPAELVAKRARAREDAEIEAKQKQQDRIAKKEAAIKKVDTGRWQFRIQEVKVDDAGVDGRGPRGTGWRYGTPLMDRSRGQIKIPTRVD</sequence>
<evidence type="ECO:0000256" key="1">
    <source>
        <dbReference type="SAM" id="MobiDB-lite"/>
    </source>
</evidence>
<evidence type="ECO:0000313" key="3">
    <source>
        <dbReference type="Proteomes" id="UP000256328"/>
    </source>
</evidence>
<feature type="region of interest" description="Disordered" evidence="1">
    <location>
        <begin position="352"/>
        <end position="385"/>
    </location>
</feature>
<dbReference type="PANTHER" id="PTHR28158:SF1">
    <property type="entry name" value="SMALL RIBOSOMAL SUBUNIT PROTEIN MS45"/>
    <property type="match status" value="1"/>
</dbReference>
<evidence type="ECO:0000313" key="2">
    <source>
        <dbReference type="EMBL" id="RDW66803.1"/>
    </source>
</evidence>
<dbReference type="Pfam" id="PF12298">
    <property type="entry name" value="Bot1p"/>
    <property type="match status" value="1"/>
</dbReference>
<reference evidence="2 3" key="1">
    <citation type="journal article" date="2018" name="IMA Fungus">
        <title>IMA Genome-F 9: Draft genome sequence of Annulohypoxylon stygium, Aspergillus mulundensis, Berkeleyomyces basicola (syn. Thielaviopsis basicola), Ceratocystis smalleyi, two Cercospora beticola strains, Coleophoma cylindrospora, Fusarium fracticaudum, Phialophora cf. hyalina, and Morchella septimelata.</title>
        <authorList>
            <person name="Wingfield B.D."/>
            <person name="Bills G.F."/>
            <person name="Dong Y."/>
            <person name="Huang W."/>
            <person name="Nel W.J."/>
            <person name="Swalarsk-Parry B.S."/>
            <person name="Vaghefi N."/>
            <person name="Wilken P.M."/>
            <person name="An Z."/>
            <person name="de Beer Z.W."/>
            <person name="De Vos L."/>
            <person name="Chen L."/>
            <person name="Duong T.A."/>
            <person name="Gao Y."/>
            <person name="Hammerbacher A."/>
            <person name="Kikkert J.R."/>
            <person name="Li Y."/>
            <person name="Li H."/>
            <person name="Li K."/>
            <person name="Li Q."/>
            <person name="Liu X."/>
            <person name="Ma X."/>
            <person name="Naidoo K."/>
            <person name="Pethybridge S.J."/>
            <person name="Sun J."/>
            <person name="Steenkamp E.T."/>
            <person name="van der Nest M.A."/>
            <person name="van Wyk S."/>
            <person name="Wingfield M.J."/>
            <person name="Xiong C."/>
            <person name="Yue Q."/>
            <person name="Zhang X."/>
        </authorList>
    </citation>
    <scope>NUCLEOTIDE SEQUENCE [LARGE SCALE GENOMIC DNA]</scope>
    <source>
        <strain evidence="2 3">BP5796</strain>
    </source>
</reference>
<feature type="compositionally biased region" description="Basic and acidic residues" evidence="1">
    <location>
        <begin position="127"/>
        <end position="143"/>
    </location>
</feature>
<dbReference type="GO" id="GO:0005763">
    <property type="term" value="C:mitochondrial small ribosomal subunit"/>
    <property type="evidence" value="ECO:0007669"/>
    <property type="project" value="TreeGrafter"/>
</dbReference>
<dbReference type="OrthoDB" id="10052321at2759"/>
<dbReference type="AlphaFoldDB" id="A0A3D8QYA5"/>
<gene>
    <name evidence="2" type="ORF">BP5796_09552</name>
</gene>
<protein>
    <recommendedName>
        <fullName evidence="4">Eukaryotic mitochondrial regulator protein-domain-containing protein</fullName>
    </recommendedName>
</protein>
<dbReference type="Proteomes" id="UP000256328">
    <property type="component" value="Unassembled WGS sequence"/>
</dbReference>
<feature type="region of interest" description="Disordered" evidence="1">
    <location>
        <begin position="85"/>
        <end position="150"/>
    </location>
</feature>